<accession>A0A921JEK4</accession>
<evidence type="ECO:0000259" key="1">
    <source>
        <dbReference type="Pfam" id="PF21834"/>
    </source>
</evidence>
<dbReference type="AlphaFoldDB" id="A0A921JEK4"/>
<evidence type="ECO:0000313" key="2">
    <source>
        <dbReference type="EMBL" id="HJE23721.1"/>
    </source>
</evidence>
<protein>
    <recommendedName>
        <fullName evidence="1">DUF6894 domain-containing protein</fullName>
    </recommendedName>
</protein>
<organism evidence="2 3">
    <name type="scientific">Methylorubrum populi</name>
    <dbReference type="NCBI Taxonomy" id="223967"/>
    <lineage>
        <taxon>Bacteria</taxon>
        <taxon>Pseudomonadati</taxon>
        <taxon>Pseudomonadota</taxon>
        <taxon>Alphaproteobacteria</taxon>
        <taxon>Hyphomicrobiales</taxon>
        <taxon>Methylobacteriaceae</taxon>
        <taxon>Methylorubrum</taxon>
    </lineage>
</organism>
<feature type="domain" description="DUF6894" evidence="1">
    <location>
        <begin position="3"/>
        <end position="73"/>
    </location>
</feature>
<dbReference type="Pfam" id="PF21834">
    <property type="entry name" value="DUF6894"/>
    <property type="match status" value="1"/>
</dbReference>
<reference evidence="2" key="1">
    <citation type="journal article" date="2021" name="PeerJ">
        <title>Extensive microbial diversity within the chicken gut microbiome revealed by metagenomics and culture.</title>
        <authorList>
            <person name="Gilroy R."/>
            <person name="Ravi A."/>
            <person name="Getino M."/>
            <person name="Pursley I."/>
            <person name="Horton D.L."/>
            <person name="Alikhan N.F."/>
            <person name="Baker D."/>
            <person name="Gharbi K."/>
            <person name="Hall N."/>
            <person name="Watson M."/>
            <person name="Adriaenssens E.M."/>
            <person name="Foster-Nyarko E."/>
            <person name="Jarju S."/>
            <person name="Secka A."/>
            <person name="Antonio M."/>
            <person name="Oren A."/>
            <person name="Chaudhuri R.R."/>
            <person name="La Ragione R."/>
            <person name="Hildebrand F."/>
            <person name="Pallen M.J."/>
        </authorList>
    </citation>
    <scope>NUCLEOTIDE SEQUENCE</scope>
    <source>
        <strain evidence="2">316</strain>
    </source>
</reference>
<reference evidence="2" key="2">
    <citation type="submission" date="2021-09" db="EMBL/GenBank/DDBJ databases">
        <authorList>
            <person name="Gilroy R."/>
        </authorList>
    </citation>
    <scope>NUCLEOTIDE SEQUENCE</scope>
    <source>
        <strain evidence="2">316</strain>
    </source>
</reference>
<sequence length="84" mass="9489">MPRYFFHLRYGPDKLAADPEGEILADPQVARAHALAAARDLIARTRSDFVRDWFICSFEIVDEAGEPVLTLPFGEAVTQEPDRE</sequence>
<name>A0A921JEK4_9HYPH</name>
<dbReference type="InterPro" id="IPR054189">
    <property type="entry name" value="DUF6894"/>
</dbReference>
<dbReference type="Proteomes" id="UP000742631">
    <property type="component" value="Unassembled WGS sequence"/>
</dbReference>
<proteinExistence type="predicted"/>
<dbReference type="EMBL" id="DYYG01000028">
    <property type="protein sequence ID" value="HJE23721.1"/>
    <property type="molecule type" value="Genomic_DNA"/>
</dbReference>
<evidence type="ECO:0000313" key="3">
    <source>
        <dbReference type="Proteomes" id="UP000742631"/>
    </source>
</evidence>
<comment type="caution">
    <text evidence="2">The sequence shown here is derived from an EMBL/GenBank/DDBJ whole genome shotgun (WGS) entry which is preliminary data.</text>
</comment>
<gene>
    <name evidence="2" type="ORF">K8W01_08695</name>
</gene>